<dbReference type="KEGG" id="nai:NECAME_11556"/>
<gene>
    <name evidence="1" type="ORF">NECAME_11556</name>
</gene>
<keyword evidence="2" id="KW-1185">Reference proteome</keyword>
<proteinExistence type="predicted"/>
<dbReference type="AlphaFoldDB" id="W2T5Z0"/>
<reference evidence="2" key="1">
    <citation type="journal article" date="2014" name="Nat. Genet.">
        <title>Genome of the human hookworm Necator americanus.</title>
        <authorList>
            <person name="Tang Y.T."/>
            <person name="Gao X."/>
            <person name="Rosa B.A."/>
            <person name="Abubucker S."/>
            <person name="Hallsworth-Pepin K."/>
            <person name="Martin J."/>
            <person name="Tyagi R."/>
            <person name="Heizer E."/>
            <person name="Zhang X."/>
            <person name="Bhonagiri-Palsikar V."/>
            <person name="Minx P."/>
            <person name="Warren W.C."/>
            <person name="Wang Q."/>
            <person name="Zhan B."/>
            <person name="Hotez P.J."/>
            <person name="Sternberg P.W."/>
            <person name="Dougall A."/>
            <person name="Gaze S.T."/>
            <person name="Mulvenna J."/>
            <person name="Sotillo J."/>
            <person name="Ranganathan S."/>
            <person name="Rabelo E.M."/>
            <person name="Wilson R.K."/>
            <person name="Felgner P.L."/>
            <person name="Bethony J."/>
            <person name="Hawdon J.M."/>
            <person name="Gasser R.B."/>
            <person name="Loukas A."/>
            <person name="Mitreva M."/>
        </authorList>
    </citation>
    <scope>NUCLEOTIDE SEQUENCE [LARGE SCALE GENOMIC DNA]</scope>
</reference>
<sequence>MTKFVLKPEDFGNAIPIHVMHVELLQFCDDPSCLSPCTLYSRRSLHASLFRNVFFLSRIHIRSFSCRCGVDYVIINYLFGIVLKTFKTSRVEQRKREKEVNEFETSTEKRERSGFLSLMSFADENGQFIIIFTFC</sequence>
<evidence type="ECO:0000313" key="2">
    <source>
        <dbReference type="Proteomes" id="UP000053676"/>
    </source>
</evidence>
<organism evidence="1 2">
    <name type="scientific">Necator americanus</name>
    <name type="common">Human hookworm</name>
    <dbReference type="NCBI Taxonomy" id="51031"/>
    <lineage>
        <taxon>Eukaryota</taxon>
        <taxon>Metazoa</taxon>
        <taxon>Ecdysozoa</taxon>
        <taxon>Nematoda</taxon>
        <taxon>Chromadorea</taxon>
        <taxon>Rhabditida</taxon>
        <taxon>Rhabditina</taxon>
        <taxon>Rhabditomorpha</taxon>
        <taxon>Strongyloidea</taxon>
        <taxon>Ancylostomatidae</taxon>
        <taxon>Bunostominae</taxon>
        <taxon>Necator</taxon>
    </lineage>
</organism>
<protein>
    <submittedName>
        <fullName evidence="1">Uncharacterized protein</fullName>
    </submittedName>
</protein>
<name>W2T5Z0_NECAM</name>
<dbReference type="EMBL" id="KI660217">
    <property type="protein sequence ID" value="ETN76606.1"/>
    <property type="molecule type" value="Genomic_DNA"/>
</dbReference>
<evidence type="ECO:0000313" key="1">
    <source>
        <dbReference type="EMBL" id="ETN76606.1"/>
    </source>
</evidence>
<dbReference type="Proteomes" id="UP000053676">
    <property type="component" value="Unassembled WGS sequence"/>
</dbReference>
<feature type="non-terminal residue" evidence="1">
    <location>
        <position position="135"/>
    </location>
</feature>
<accession>W2T5Z0</accession>